<dbReference type="Pfam" id="PF01425">
    <property type="entry name" value="Amidase"/>
    <property type="match status" value="1"/>
</dbReference>
<evidence type="ECO:0000259" key="1">
    <source>
        <dbReference type="Pfam" id="PF01425"/>
    </source>
</evidence>
<dbReference type="PANTHER" id="PTHR42678">
    <property type="entry name" value="AMIDASE"/>
    <property type="match status" value="1"/>
</dbReference>
<dbReference type="InterPro" id="IPR023631">
    <property type="entry name" value="Amidase_dom"/>
</dbReference>
<evidence type="ECO:0000313" key="3">
    <source>
        <dbReference type="Proteomes" id="UP001341840"/>
    </source>
</evidence>
<gene>
    <name evidence="2" type="ORF">PIB30_010704</name>
</gene>
<organism evidence="2 3">
    <name type="scientific">Stylosanthes scabra</name>
    <dbReference type="NCBI Taxonomy" id="79078"/>
    <lineage>
        <taxon>Eukaryota</taxon>
        <taxon>Viridiplantae</taxon>
        <taxon>Streptophyta</taxon>
        <taxon>Embryophyta</taxon>
        <taxon>Tracheophyta</taxon>
        <taxon>Spermatophyta</taxon>
        <taxon>Magnoliopsida</taxon>
        <taxon>eudicotyledons</taxon>
        <taxon>Gunneridae</taxon>
        <taxon>Pentapetalae</taxon>
        <taxon>rosids</taxon>
        <taxon>fabids</taxon>
        <taxon>Fabales</taxon>
        <taxon>Fabaceae</taxon>
        <taxon>Papilionoideae</taxon>
        <taxon>50 kb inversion clade</taxon>
        <taxon>dalbergioids sensu lato</taxon>
        <taxon>Dalbergieae</taxon>
        <taxon>Pterocarpus clade</taxon>
        <taxon>Stylosanthes</taxon>
    </lineage>
</organism>
<protein>
    <recommendedName>
        <fullName evidence="1">Amidase domain-containing protein</fullName>
    </recommendedName>
</protein>
<accession>A0ABU6W6Q3</accession>
<dbReference type="Proteomes" id="UP001341840">
    <property type="component" value="Unassembled WGS sequence"/>
</dbReference>
<proteinExistence type="predicted"/>
<evidence type="ECO:0000313" key="2">
    <source>
        <dbReference type="EMBL" id="MED6180491.1"/>
    </source>
</evidence>
<dbReference type="SUPFAM" id="SSF75304">
    <property type="entry name" value="Amidase signature (AS) enzymes"/>
    <property type="match status" value="1"/>
</dbReference>
<comment type="caution">
    <text evidence="2">The sequence shown here is derived from an EMBL/GenBank/DDBJ whole genome shotgun (WGS) entry which is preliminary data.</text>
</comment>
<name>A0ABU6W6Q3_9FABA</name>
<dbReference type="PANTHER" id="PTHR42678:SF36">
    <property type="entry name" value="C869.01-LIKE PROTEIN, PUTATIVE-RELATED"/>
    <property type="match status" value="1"/>
</dbReference>
<dbReference type="Gene3D" id="3.90.1300.10">
    <property type="entry name" value="Amidase signature (AS) domain"/>
    <property type="match status" value="1"/>
</dbReference>
<reference evidence="2 3" key="1">
    <citation type="journal article" date="2023" name="Plants (Basel)">
        <title>Bridging the Gap: Combining Genomics and Transcriptomics Approaches to Understand Stylosanthes scabra, an Orphan Legume from the Brazilian Caatinga.</title>
        <authorList>
            <person name="Ferreira-Neto J.R.C."/>
            <person name="da Silva M.D."/>
            <person name="Binneck E."/>
            <person name="de Melo N.F."/>
            <person name="da Silva R.H."/>
            <person name="de Melo A.L.T.M."/>
            <person name="Pandolfi V."/>
            <person name="Bustamante F.O."/>
            <person name="Brasileiro-Vidal A.C."/>
            <person name="Benko-Iseppon A.M."/>
        </authorList>
    </citation>
    <scope>NUCLEOTIDE SEQUENCE [LARGE SCALE GENOMIC DNA]</scope>
    <source>
        <tissue evidence="2">Leaves</tissue>
    </source>
</reference>
<sequence length="310" mass="33892">MVTVSLGTDTDGSILCPSDSNSVVGIKPTVGLTSRAGVVPISPRQDTVGPICRTVSDAAHVLEIIAGIDINDKATIEASKYVPKGGYAQFLRKHGLRGKRLGVVRSFFELFEFYGFPPEAFKLPMRTLRERGAILVDNLEIDNINEIINDQSKDIALKIEFKVALNAYLDDLVYSPVRSLADVIAFNKKHSKLEKIDEYGQDLMLEAQKTSGIGEQLNEALLNLTRLNKNGFKKLMRRNKLDAVVTPFSKFGKILSMGGYPGIIVPAGYVNGAPFGICFGGLKGSEPKLIEIAYSFEQATKIRKPPSISI</sequence>
<dbReference type="InterPro" id="IPR036928">
    <property type="entry name" value="AS_sf"/>
</dbReference>
<dbReference type="EMBL" id="JASCZI010181268">
    <property type="protein sequence ID" value="MED6180491.1"/>
    <property type="molecule type" value="Genomic_DNA"/>
</dbReference>
<keyword evidence="3" id="KW-1185">Reference proteome</keyword>
<feature type="domain" description="Amidase" evidence="1">
    <location>
        <begin position="2"/>
        <end position="248"/>
    </location>
</feature>